<dbReference type="SMART" id="SM00490">
    <property type="entry name" value="HELICc"/>
    <property type="match status" value="1"/>
</dbReference>
<dbReference type="PRINTS" id="PR00507">
    <property type="entry name" value="N12N6MTFRASE"/>
</dbReference>
<dbReference type="InterPro" id="IPR014001">
    <property type="entry name" value="Helicase_ATP-bd"/>
</dbReference>
<feature type="domain" description="Helicase C-terminal" evidence="6">
    <location>
        <begin position="1479"/>
        <end position="1637"/>
    </location>
</feature>
<proteinExistence type="inferred from homology"/>
<comment type="similarity">
    <text evidence="1">Belongs to the N(4)/N(6)-methyltransferase family.</text>
</comment>
<dbReference type="SUPFAM" id="SSF53335">
    <property type="entry name" value="S-adenosyl-L-methionine-dependent methyltransferases"/>
    <property type="match status" value="1"/>
</dbReference>
<dbReference type="InterPro" id="IPR038718">
    <property type="entry name" value="SNF2-like_sf"/>
</dbReference>
<dbReference type="PANTHER" id="PTHR45766:SF6">
    <property type="entry name" value="SWI_SNF-RELATED MATRIX-ASSOCIATED ACTIN-DEPENDENT REGULATOR OF CHROMATIN SUBFAMILY A-LIKE PROTEIN 1"/>
    <property type="match status" value="1"/>
</dbReference>
<evidence type="ECO:0000256" key="2">
    <source>
        <dbReference type="ARBA" id="ARBA00022801"/>
    </source>
</evidence>
<dbReference type="GO" id="GO:0008168">
    <property type="term" value="F:methyltransferase activity"/>
    <property type="evidence" value="ECO:0007669"/>
    <property type="project" value="UniProtKB-KW"/>
</dbReference>
<keyword evidence="3" id="KW-0547">Nucleotide-binding</keyword>
<protein>
    <submittedName>
        <fullName evidence="7">N12 class adenine-specific DNA methylase</fullName>
    </submittedName>
</protein>
<dbReference type="Pfam" id="PF00176">
    <property type="entry name" value="SNF2-rel_dom"/>
    <property type="match status" value="1"/>
</dbReference>
<gene>
    <name evidence="7" type="ORF">V5J35_004875</name>
</gene>
<dbReference type="Gene3D" id="3.40.50.150">
    <property type="entry name" value="Vaccinia Virus protein VP39"/>
    <property type="match status" value="1"/>
</dbReference>
<accession>A0ABV2SQG5</accession>
<evidence type="ECO:0000313" key="7">
    <source>
        <dbReference type="EMBL" id="MET4759556.1"/>
    </source>
</evidence>
<dbReference type="InterPro" id="IPR027417">
    <property type="entry name" value="P-loop_NTPase"/>
</dbReference>
<comment type="caution">
    <text evidence="7">The sequence shown here is derived from an EMBL/GenBank/DDBJ whole genome shotgun (WGS) entry which is preliminary data.</text>
</comment>
<keyword evidence="7" id="KW-0808">Transferase</keyword>
<keyword evidence="7" id="KW-0489">Methyltransferase</keyword>
<dbReference type="PANTHER" id="PTHR45766">
    <property type="entry name" value="DNA ANNEALING HELICASE AND ENDONUCLEASE ZRANB3 FAMILY MEMBER"/>
    <property type="match status" value="1"/>
</dbReference>
<evidence type="ECO:0000256" key="4">
    <source>
        <dbReference type="SAM" id="Coils"/>
    </source>
</evidence>
<organism evidence="7 8">
    <name type="scientific">Endozoicomonas lisbonensis</name>
    <dbReference type="NCBI Taxonomy" id="3120522"/>
    <lineage>
        <taxon>Bacteria</taxon>
        <taxon>Pseudomonadati</taxon>
        <taxon>Pseudomonadota</taxon>
        <taxon>Gammaproteobacteria</taxon>
        <taxon>Oceanospirillales</taxon>
        <taxon>Endozoicomonadaceae</taxon>
        <taxon>Endozoicomonas</taxon>
    </lineage>
</organism>
<keyword evidence="3" id="KW-0347">Helicase</keyword>
<keyword evidence="4" id="KW-0175">Coiled coil</keyword>
<dbReference type="RefSeq" id="WP_354011469.1">
    <property type="nucleotide sequence ID" value="NZ_JBEWTA010000002.1"/>
</dbReference>
<keyword evidence="3" id="KW-0067">ATP-binding</keyword>
<evidence type="ECO:0000313" key="8">
    <source>
        <dbReference type="Proteomes" id="UP001549366"/>
    </source>
</evidence>
<sequence>MFRFSISAPNGTPVEVTIPSSWHEAAKADYNGDPSSVRAVKNYIQSNGYTPFGVLATNPDRIAPQSVHYTFTTTDAFSLEILAGTPGNYKNELRPKTNNTQDIVLDDASTPSLRDRLKAVTSMAELKTVFWEALNAAEAAKDDGSSKKRLNDGFQNPEFGLKAFGQKNRKTLNDKARDIVNSVNDPAELSDEQREILVQYSGRGGLDGEIDGQQSEYYTPTPIAEGLWDMLEENGFANGNMLEPSAGSGVFSATKRPGTIMTAVELDPTSSGVNALLHPDEDNINAAFEEVCTRTEDNTYDSVIGNVPFGKGRTTAHLDNDPAYRNEQYIERYFIHRAIDKVKHGGLIALIVPHRVISGEGSFIKFRRAISYKAEFLGGVRLPEETFGDKNAQGTSTVTDVILLQKHPEELFNKINDLSEDTLKETNVLYEKFIRGKWFEGSGSRWIAGAEGGGWGGRIAVKAGNELKGRDNRPALLKSLRKTLAQRFDSRIDWASLEAAEPSPKLYQDGDRRFISDREYELKDGEWELVDIKTETAGGISADEYGADSIEGIRSNLSNLQATLELSYDQLGAIKSKYPRLLSDNQKDAIYFASLQPESERSLALRGVLVGQQIADIRERNNSGQDVSAELAESRQLVERLHSKYGDPRKHRKIKIRGQGSHYFNEFANAKTPAGEFNDFLSGEMTLDSAAGFNATNVQSIAEYLFSIAGERPVTVEKIAELYEGNKTLKSIGDVAEFEGISITPEGLVLPDAHYLAGNVYEKIDQLNLAAASSDDPRLQKKLLDQIEQLKSLREYEKLSDLRITIADNWVDKQYVIEFLEELGYDDLKYTITEDQFDENGNVTGQTEIDDTSRMGGRFSGLKKTGFPNQIMNYLNGEPIRGKVAEHRANLASLNEQFALWLQQHPDSEEVEEQYNRLYHSEIQKQYSSDNLEIEGLTDGVKLHDYQCQAVRQLSEEGRGILAHGVGLGKTFTALALAQYNQQMGRANRTCTVVPKSVLTNWYHEARALYKSMDGVLIVGVSPELGEDGQPVQEPVIENGEHKKNKITGELMYRDKLKKDGPEVIQQKLWSIPSSSAIKSVIMTSPLFGRIPVKVDTVEQYAGDWVSKNLIKEKNAEKYLSSKNFKNEASVTTSESSGSGWREAAKRARLNQKYRDEGTGKDSALPYYEDMGFDSVIVDEAHEFKNVYNGGRASGRIAYLSNPSVSNRATDMAVKMAHLKGKNNGRGAVMLSATPITNSPLEVYNALSLVSDIEVFERMGIANPDDFIQMFGKTESRDRENIKGKIESVEALVGFSNLGALRDIYYRYVNQKTAKDVFSNAKQDRSAPKAVESREFVELNNDEQAQFEMLREEAREAVFSNDEDSKKGRPVFSIMRDMERLMTDMDLFHKQITFRFPAGTKKAVAAMVKALPKEVTGKRFDDVENKEVKVTIKKKAKVNDLGGMVELVIQQEYESHIEQAIGDSADLDIGQVTHPGNPKYNKLAANVKKHLADNGKQIIFTEEINQHHRLARFLAHNTDGLEVNQIGFINGTDTAKEPQLQDAVNKFNQGETRVIICNKKAEVGINLQMGTTAIHHTSLPWNPASVEQRNGRAVRQGNTAEEVAVYYYLARSQYGQSMDERRLDILQRKADWLDRLMNGDEKEAGNAEAQSEDINEYDDLLEDDPELVAQRRAARIAKAQAQRAKQERDRAYSELSGLVKTQAALMEMSDHALITNVRRESEQLESALNRGKFFDASYRHLEYADNPKVEVRDRKRLEQLKKHLSRLTDKDRQRKLNSKLKQAKSNLMNIKSRGNLPFDEALINTPDQVYNIPGTQVFVAKGQYWEYKWSLFQVSEIDNISRKIRLQTIAGSAYGAQDDLNLKRGGRTQIDNGLWHIPFGVYPYDRMNLTNCTADEVKIKQLQGRTDIRYTELPSMDREMFLAHGHKGVFYDHANPALYRDEKGVLFIESNPELASFDRLVWPDLQDEKLKKEVADILIEKMRGDGLNGYSDKILKLFFTGKEEVQGYGKQAVELDVKSAAMKAWEAHKAEHTDIDWNDPESVDGKRFGFSNEYTLLSPMEKSATDQGDNIIQIKKWVGEVYQSLKTEHRKKMEVIEAEKKRKNAAILEGKRQTALKVESLPVFDEENPQHVEDLKRAVSPEQWGENLWALRSLYTDQVRDGQFSEAEYITLGKNRKPNSHAYTSRTFATEDEAKQYANSDPSMILYQTGFSERNKPVQFGKHISEIGVKTEVSDEKLLELIRQNRADSNGVTYPARVLIALEDEYLVSEDRIIAAVKQSDDMMIGSDGMIVDKVEELPEATREQVIATAVALAVERGDSIRATDVRHKLRDSHQLESFRSDIREALDEHPDFEKVSGSYYHYNGNASEEPAIDLPDDSDARKPAKAGFLSDAQIGSLADMKITARVVDSPVSWSKVKKFKRKGEWKSKKQQGSVPAGSIFLESQDGFDGRTAKLFKDNKESKAKWSAQFIQDPTPELIGKWWVVGKSDADIDQLIEELRAA</sequence>
<dbReference type="EMBL" id="JBEWTB010000003">
    <property type="protein sequence ID" value="MET4759556.1"/>
    <property type="molecule type" value="Genomic_DNA"/>
</dbReference>
<dbReference type="InterPro" id="IPR029063">
    <property type="entry name" value="SAM-dependent_MTases_sf"/>
</dbReference>
<keyword evidence="2" id="KW-0378">Hydrolase</keyword>
<dbReference type="PROSITE" id="PS51192">
    <property type="entry name" value="HELICASE_ATP_BIND_1"/>
    <property type="match status" value="1"/>
</dbReference>
<dbReference type="CDD" id="cd18793">
    <property type="entry name" value="SF2_C_SNF"/>
    <property type="match status" value="1"/>
</dbReference>
<dbReference type="Gene3D" id="3.40.50.300">
    <property type="entry name" value="P-loop containing nucleotide triphosphate hydrolases"/>
    <property type="match status" value="1"/>
</dbReference>
<dbReference type="InterPro" id="IPR003356">
    <property type="entry name" value="DNA_methylase_A-5"/>
</dbReference>
<evidence type="ECO:0000259" key="5">
    <source>
        <dbReference type="PROSITE" id="PS51192"/>
    </source>
</evidence>
<keyword evidence="8" id="KW-1185">Reference proteome</keyword>
<dbReference type="InterPro" id="IPR001650">
    <property type="entry name" value="Helicase_C-like"/>
</dbReference>
<dbReference type="Proteomes" id="UP001549366">
    <property type="component" value="Unassembled WGS sequence"/>
</dbReference>
<dbReference type="Pfam" id="PF02384">
    <property type="entry name" value="N6_Mtase"/>
    <property type="match status" value="1"/>
</dbReference>
<evidence type="ECO:0000256" key="3">
    <source>
        <dbReference type="ARBA" id="ARBA00022806"/>
    </source>
</evidence>
<dbReference type="PROSITE" id="PS51194">
    <property type="entry name" value="HELICASE_CTER"/>
    <property type="match status" value="1"/>
</dbReference>
<dbReference type="InterPro" id="IPR049730">
    <property type="entry name" value="SNF2/RAD54-like_C"/>
</dbReference>
<dbReference type="SUPFAM" id="SSF52540">
    <property type="entry name" value="P-loop containing nucleoside triphosphate hydrolases"/>
    <property type="match status" value="2"/>
</dbReference>
<name>A0ABV2SQG5_9GAMM</name>
<dbReference type="InterPro" id="IPR000330">
    <property type="entry name" value="SNF2_N"/>
</dbReference>
<reference evidence="7 8" key="1">
    <citation type="submission" date="2024-06" db="EMBL/GenBank/DDBJ databases">
        <title>Genomic Encyclopedia of Type Strains, Phase V (KMG-V): Genome sequencing to study the core and pangenomes of soil and plant-associated prokaryotes.</title>
        <authorList>
            <person name="Whitman W."/>
        </authorList>
    </citation>
    <scope>NUCLEOTIDE SEQUENCE [LARGE SCALE GENOMIC DNA]</scope>
    <source>
        <strain evidence="7 8">NE40</strain>
    </source>
</reference>
<dbReference type="Gene3D" id="3.40.50.10810">
    <property type="entry name" value="Tandem AAA-ATPase domain"/>
    <property type="match status" value="2"/>
</dbReference>
<feature type="coiled-coil region" evidence="4">
    <location>
        <begin position="1667"/>
        <end position="1694"/>
    </location>
</feature>
<dbReference type="GO" id="GO:0032259">
    <property type="term" value="P:methylation"/>
    <property type="evidence" value="ECO:0007669"/>
    <property type="project" value="UniProtKB-KW"/>
</dbReference>
<dbReference type="Pfam" id="PF00271">
    <property type="entry name" value="Helicase_C"/>
    <property type="match status" value="1"/>
</dbReference>
<feature type="domain" description="Helicase ATP-binding" evidence="5">
    <location>
        <begin position="951"/>
        <end position="1253"/>
    </location>
</feature>
<dbReference type="SMART" id="SM00487">
    <property type="entry name" value="DEXDc"/>
    <property type="match status" value="1"/>
</dbReference>
<evidence type="ECO:0000259" key="6">
    <source>
        <dbReference type="PROSITE" id="PS51194"/>
    </source>
</evidence>
<evidence type="ECO:0000256" key="1">
    <source>
        <dbReference type="ARBA" id="ARBA00006594"/>
    </source>
</evidence>